<keyword evidence="5" id="KW-1185">Reference proteome</keyword>
<keyword evidence="2" id="KW-0472">Membrane</keyword>
<sequence length="481" mass="52191">MSKAKMTFRFDQEYRNNVGVPERKAKEQQVIPLRPEEYKVTPVDTQTLNPYPNDFGGWESSFDMETQRVEKLIRESGHSTQQENRNETRFDPRYNTGRDPRHEPRHDSIKASNELNVEPKIDAIRETGAPNHRQLENEELFFSNDPIRGEPIDPIRDHRWYVPEETFYRRRKTAASWFKVAASVAGAVATGAAFGFLVLSMFSQDSGTNKTNVTAPTATNVTANASAPAKSAPTDQAVAVSGSVTPANTAGKAADPTGSIAVSASVSSGAIAAVNVPARTLTFLQSGVFSTSQGAAAAQSELKKKGLAAVSDVGEKFPVYVGMASNRDEASRLAQQFQQKQIDVIIKSVDMPALSKIKWTGKSTDNVSAFITQGDNLVQQIAPLTVSHLTEAKLTGMDASQVQSVKTAHQAWLGMTSGVNEGLSEEGKAAVLKISSAMNAAVASLDEYRKSPSASTLWQTQNAILQTALAQKEFRRVITTP</sequence>
<evidence type="ECO:0000313" key="5">
    <source>
        <dbReference type="Proteomes" id="UP001652445"/>
    </source>
</evidence>
<comment type="caution">
    <text evidence="4">The sequence shown here is derived from an EMBL/GenBank/DDBJ whole genome shotgun (WGS) entry which is preliminary data.</text>
</comment>
<feature type="region of interest" description="Disordered" evidence="1">
    <location>
        <begin position="74"/>
        <end position="106"/>
    </location>
</feature>
<evidence type="ECO:0000256" key="2">
    <source>
        <dbReference type="SAM" id="Phobius"/>
    </source>
</evidence>
<keyword evidence="2" id="KW-0812">Transmembrane</keyword>
<evidence type="ECO:0000259" key="3">
    <source>
        <dbReference type="Pfam" id="PF05036"/>
    </source>
</evidence>
<evidence type="ECO:0000256" key="1">
    <source>
        <dbReference type="SAM" id="MobiDB-lite"/>
    </source>
</evidence>
<dbReference type="InterPro" id="IPR007730">
    <property type="entry name" value="SPOR-like_dom"/>
</dbReference>
<feature type="transmembrane region" description="Helical" evidence="2">
    <location>
        <begin position="177"/>
        <end position="202"/>
    </location>
</feature>
<feature type="domain" description="SPOR" evidence="3">
    <location>
        <begin position="283"/>
        <end position="344"/>
    </location>
</feature>
<dbReference type="Gene3D" id="3.30.70.1070">
    <property type="entry name" value="Sporulation related repeat"/>
    <property type="match status" value="1"/>
</dbReference>
<organism evidence="4 5">
    <name type="scientific">Paenibacillus baimaensis</name>
    <dbReference type="NCBI Taxonomy" id="2982185"/>
    <lineage>
        <taxon>Bacteria</taxon>
        <taxon>Bacillati</taxon>
        <taxon>Bacillota</taxon>
        <taxon>Bacilli</taxon>
        <taxon>Bacillales</taxon>
        <taxon>Paenibacillaceae</taxon>
        <taxon>Paenibacillus</taxon>
    </lineage>
</organism>
<name>A0ABT2UFK5_9BACL</name>
<feature type="compositionally biased region" description="Basic and acidic residues" evidence="1">
    <location>
        <begin position="84"/>
        <end position="106"/>
    </location>
</feature>
<dbReference type="InterPro" id="IPR036680">
    <property type="entry name" value="SPOR-like_sf"/>
</dbReference>
<evidence type="ECO:0000313" key="4">
    <source>
        <dbReference type="EMBL" id="MCU6793429.1"/>
    </source>
</evidence>
<protein>
    <submittedName>
        <fullName evidence="4">SPOR domain-containing protein</fullName>
    </submittedName>
</protein>
<dbReference type="Proteomes" id="UP001652445">
    <property type="component" value="Unassembled WGS sequence"/>
</dbReference>
<accession>A0ABT2UFK5</accession>
<reference evidence="4 5" key="1">
    <citation type="submission" date="2022-09" db="EMBL/GenBank/DDBJ databases">
        <authorList>
            <person name="Han X.L."/>
            <person name="Wang Q."/>
            <person name="Lu T."/>
        </authorList>
    </citation>
    <scope>NUCLEOTIDE SEQUENCE [LARGE SCALE GENOMIC DNA]</scope>
    <source>
        <strain evidence="4 5">WQ 127069</strain>
    </source>
</reference>
<dbReference type="EMBL" id="JAOQIO010000050">
    <property type="protein sequence ID" value="MCU6793429.1"/>
    <property type="molecule type" value="Genomic_DNA"/>
</dbReference>
<dbReference type="Pfam" id="PF05036">
    <property type="entry name" value="SPOR"/>
    <property type="match status" value="1"/>
</dbReference>
<dbReference type="RefSeq" id="WP_262684708.1">
    <property type="nucleotide sequence ID" value="NZ_JAOQIO010000050.1"/>
</dbReference>
<keyword evidence="2" id="KW-1133">Transmembrane helix</keyword>
<gene>
    <name evidence="4" type="ORF">OB236_15080</name>
</gene>
<proteinExistence type="predicted"/>
<dbReference type="SUPFAM" id="SSF110997">
    <property type="entry name" value="Sporulation related repeat"/>
    <property type="match status" value="1"/>
</dbReference>